<dbReference type="Proteomes" id="UP001279681">
    <property type="component" value="Unassembled WGS sequence"/>
</dbReference>
<gene>
    <name evidence="7" type="ORF">RFV38_01515</name>
</gene>
<dbReference type="SUPFAM" id="SSF51306">
    <property type="entry name" value="LexA/Signal peptidase"/>
    <property type="match status" value="1"/>
</dbReference>
<dbReference type="PANTHER" id="PTHR40661:SF3">
    <property type="entry name" value="FELS-1 PROPHAGE TRANSCRIPTIONAL REGULATOR"/>
    <property type="match status" value="1"/>
</dbReference>
<dbReference type="InterPro" id="IPR015927">
    <property type="entry name" value="Peptidase_S24_S26A/B/C"/>
</dbReference>
<dbReference type="CDD" id="cd06529">
    <property type="entry name" value="S24_LexA-like"/>
    <property type="match status" value="1"/>
</dbReference>
<keyword evidence="1" id="KW-0645">Protease</keyword>
<organism evidence="7 8">
    <name type="scientific">Candidatus Cetobacterium colombiensis</name>
    <dbReference type="NCBI Taxonomy" id="3073100"/>
    <lineage>
        <taxon>Bacteria</taxon>
        <taxon>Fusobacteriati</taxon>
        <taxon>Fusobacteriota</taxon>
        <taxon>Fusobacteriia</taxon>
        <taxon>Fusobacteriales</taxon>
        <taxon>Fusobacteriaceae</taxon>
        <taxon>Cetobacterium</taxon>
    </lineage>
</organism>
<keyword evidence="2" id="KW-0378">Hydrolase</keyword>
<dbReference type="Pfam" id="PF00717">
    <property type="entry name" value="Peptidase_S24"/>
    <property type="match status" value="1"/>
</dbReference>
<keyword evidence="3" id="KW-0805">Transcription regulation</keyword>
<keyword evidence="8" id="KW-1185">Reference proteome</keyword>
<keyword evidence="5" id="KW-0804">Transcription</keyword>
<dbReference type="PROSITE" id="PS00501">
    <property type="entry name" value="SPASE_I_1"/>
    <property type="match status" value="1"/>
</dbReference>
<dbReference type="Gene3D" id="2.10.109.10">
    <property type="entry name" value="Umud Fragment, subunit A"/>
    <property type="match status" value="1"/>
</dbReference>
<keyword evidence="4" id="KW-0238">DNA-binding</keyword>
<dbReference type="InterPro" id="IPR019756">
    <property type="entry name" value="Pept_S26A_signal_pept_1_Ser-AS"/>
</dbReference>
<evidence type="ECO:0000313" key="8">
    <source>
        <dbReference type="Proteomes" id="UP001279681"/>
    </source>
</evidence>
<evidence type="ECO:0000256" key="2">
    <source>
        <dbReference type="ARBA" id="ARBA00022801"/>
    </source>
</evidence>
<feature type="domain" description="Peptidase S24/S26A/S26B/S26C" evidence="6">
    <location>
        <begin position="104"/>
        <end position="220"/>
    </location>
</feature>
<accession>A0ABU4W9B6</accession>
<evidence type="ECO:0000259" key="6">
    <source>
        <dbReference type="Pfam" id="PF00717"/>
    </source>
</evidence>
<dbReference type="InterPro" id="IPR039418">
    <property type="entry name" value="LexA-like"/>
</dbReference>
<evidence type="ECO:0000256" key="4">
    <source>
        <dbReference type="ARBA" id="ARBA00023125"/>
    </source>
</evidence>
<name>A0ABU4W9B6_9FUSO</name>
<dbReference type="RefSeq" id="WP_320312590.1">
    <property type="nucleotide sequence ID" value="NZ_JAVIKH010000001.1"/>
</dbReference>
<evidence type="ECO:0000256" key="3">
    <source>
        <dbReference type="ARBA" id="ARBA00023015"/>
    </source>
</evidence>
<proteinExistence type="predicted"/>
<evidence type="ECO:0000256" key="1">
    <source>
        <dbReference type="ARBA" id="ARBA00022670"/>
    </source>
</evidence>
<dbReference type="InterPro" id="IPR036286">
    <property type="entry name" value="LexA/Signal_pep-like_sf"/>
</dbReference>
<evidence type="ECO:0000256" key="5">
    <source>
        <dbReference type="ARBA" id="ARBA00023163"/>
    </source>
</evidence>
<dbReference type="PANTHER" id="PTHR40661">
    <property type="match status" value="1"/>
</dbReference>
<sequence>MKTKFGIYLETLMSKNSYTLEYIAKQTDSSLSVVGHYRKGIRIPKDDFVERFIQKFIKTEKEADKIRYIVAYDRTPDLIKKKLNEKILRDEIQEIKTAEIISLPIMGKAAAGLGHINFEDNIKMEILTSIPTAKVPKEAFMIEVTGNSMFPTLSDGDLVIIDPNQNQMRSIDGKVCVFSYHDQTYIKRIRINKNEIRLVSDNIDKKKYSDIVIAAEELEYLECHGLVIESRRKH</sequence>
<dbReference type="EMBL" id="JAVIKH010000001">
    <property type="protein sequence ID" value="MDX8335181.1"/>
    <property type="molecule type" value="Genomic_DNA"/>
</dbReference>
<reference evidence="8" key="1">
    <citation type="submission" date="2023-07" db="EMBL/GenBank/DDBJ databases">
        <authorList>
            <person name="Colorado M.A."/>
            <person name="Villamil L.M."/>
            <person name="Melo J.F."/>
            <person name="Rodriguez J.A."/>
            <person name="Ruiz R.Y."/>
        </authorList>
    </citation>
    <scope>NUCLEOTIDE SEQUENCE [LARGE SCALE GENOMIC DNA]</scope>
    <source>
        <strain evidence="8">C33</strain>
    </source>
</reference>
<protein>
    <submittedName>
        <fullName evidence="7">S24 family peptidase</fullName>
    </submittedName>
</protein>
<evidence type="ECO:0000313" key="7">
    <source>
        <dbReference type="EMBL" id="MDX8335181.1"/>
    </source>
</evidence>
<comment type="caution">
    <text evidence="7">The sequence shown here is derived from an EMBL/GenBank/DDBJ whole genome shotgun (WGS) entry which is preliminary data.</text>
</comment>